<dbReference type="AlphaFoldDB" id="A0AAW0GJ21"/>
<dbReference type="InterPro" id="IPR005269">
    <property type="entry name" value="LOG"/>
</dbReference>
<dbReference type="InterPro" id="IPR031100">
    <property type="entry name" value="LOG_fam"/>
</dbReference>
<organism evidence="1 2">
    <name type="scientific">Cerrena zonata</name>
    <dbReference type="NCBI Taxonomy" id="2478898"/>
    <lineage>
        <taxon>Eukaryota</taxon>
        <taxon>Fungi</taxon>
        <taxon>Dikarya</taxon>
        <taxon>Basidiomycota</taxon>
        <taxon>Agaricomycotina</taxon>
        <taxon>Agaricomycetes</taxon>
        <taxon>Polyporales</taxon>
        <taxon>Cerrenaceae</taxon>
        <taxon>Cerrena</taxon>
    </lineage>
</organism>
<protein>
    <recommendedName>
        <fullName evidence="3">Cytokinin riboside 5'-monophosphate phosphoribohydrolase</fullName>
    </recommendedName>
</protein>
<dbReference type="Gene3D" id="3.40.50.450">
    <property type="match status" value="1"/>
</dbReference>
<dbReference type="Pfam" id="PF03641">
    <property type="entry name" value="Lysine_decarbox"/>
    <property type="match status" value="1"/>
</dbReference>
<dbReference type="EMBL" id="JASBNA010000009">
    <property type="protein sequence ID" value="KAK7689020.1"/>
    <property type="molecule type" value="Genomic_DNA"/>
</dbReference>
<name>A0AAW0GJ21_9APHY</name>
<gene>
    <name evidence="1" type="ORF">QCA50_007711</name>
</gene>
<dbReference type="PANTHER" id="PTHR31223:SF70">
    <property type="entry name" value="LOG FAMILY PROTEIN YJL055W"/>
    <property type="match status" value="1"/>
</dbReference>
<proteinExistence type="predicted"/>
<accession>A0AAW0GJ21</accession>
<evidence type="ECO:0000313" key="1">
    <source>
        <dbReference type="EMBL" id="KAK7689020.1"/>
    </source>
</evidence>
<dbReference type="GO" id="GO:0005829">
    <property type="term" value="C:cytosol"/>
    <property type="evidence" value="ECO:0007669"/>
    <property type="project" value="TreeGrafter"/>
</dbReference>
<comment type="caution">
    <text evidence="1">The sequence shown here is derived from an EMBL/GenBank/DDBJ whole genome shotgun (WGS) entry which is preliminary data.</text>
</comment>
<evidence type="ECO:0000313" key="2">
    <source>
        <dbReference type="Proteomes" id="UP001385951"/>
    </source>
</evidence>
<dbReference type="NCBIfam" id="TIGR00730">
    <property type="entry name" value="Rossman fold protein, TIGR00730 family"/>
    <property type="match status" value="1"/>
</dbReference>
<reference evidence="1 2" key="1">
    <citation type="submission" date="2022-09" db="EMBL/GenBank/DDBJ databases">
        <authorList>
            <person name="Palmer J.M."/>
        </authorList>
    </citation>
    <scope>NUCLEOTIDE SEQUENCE [LARGE SCALE GENOMIC DNA]</scope>
    <source>
        <strain evidence="1 2">DSM 7382</strain>
    </source>
</reference>
<dbReference type="SUPFAM" id="SSF102405">
    <property type="entry name" value="MCP/YpsA-like"/>
    <property type="match status" value="1"/>
</dbReference>
<dbReference type="GO" id="GO:0016799">
    <property type="term" value="F:hydrolase activity, hydrolyzing N-glycosyl compounds"/>
    <property type="evidence" value="ECO:0007669"/>
    <property type="project" value="TreeGrafter"/>
</dbReference>
<evidence type="ECO:0008006" key="3">
    <source>
        <dbReference type="Google" id="ProtNLM"/>
    </source>
</evidence>
<dbReference type="GO" id="GO:0009691">
    <property type="term" value="P:cytokinin biosynthetic process"/>
    <property type="evidence" value="ECO:0007669"/>
    <property type="project" value="InterPro"/>
</dbReference>
<sequence>MSENNKAVTVYCASSLGHRKAFQEGARSLGSALAEAGRPLVYGGGNKGIMGVVSGAALEKGGKVTGIVPYAMVVAGGEAEQLKGVAESKGAKIALIEQGREKIEHIVVDSMHERKREMAVRSSAFIGLPGGFGTYEEIFEVVTWSQLGIHRKPVILLNILGFWEPFRDLVNTGAREGFIQPQNVNLVYIVDGPKDHAEHDTFDWGKAALEAIDGWNAPDKPTIYDWTKRKDGRVENGIGAV</sequence>
<dbReference type="Proteomes" id="UP001385951">
    <property type="component" value="Unassembled WGS sequence"/>
</dbReference>
<dbReference type="PANTHER" id="PTHR31223">
    <property type="entry name" value="LOG FAMILY PROTEIN YJL055W"/>
    <property type="match status" value="1"/>
</dbReference>
<keyword evidence="2" id="KW-1185">Reference proteome</keyword>